<dbReference type="EMBL" id="AL646052">
    <property type="protein sequence ID" value="CAD16930.1"/>
    <property type="molecule type" value="Genomic_DNA"/>
</dbReference>
<dbReference type="STRING" id="267608.RSc3433"/>
<accession>Q8XTW3</accession>
<sequence>MRGCRPATTACATAYRGDAPQNSLPALVPILVIQHTMAPLQHGQLGSAVAGLDCSLGAACTERAAACGPD</sequence>
<dbReference type="KEGG" id="rso:RSc3433"/>
<evidence type="ECO:0000313" key="1">
    <source>
        <dbReference type="EMBL" id="CAD16930.1"/>
    </source>
</evidence>
<dbReference type="HOGENOM" id="CLU_2755013_0_0_4"/>
<dbReference type="AlphaFoldDB" id="Q8XTW3"/>
<organism evidence="1 2">
    <name type="scientific">Ralstonia nicotianae (strain ATCC BAA-1114 / GMI1000)</name>
    <name type="common">Ralstonia solanacearum</name>
    <dbReference type="NCBI Taxonomy" id="267608"/>
    <lineage>
        <taxon>Bacteria</taxon>
        <taxon>Pseudomonadati</taxon>
        <taxon>Pseudomonadota</taxon>
        <taxon>Betaproteobacteria</taxon>
        <taxon>Burkholderiales</taxon>
        <taxon>Burkholderiaceae</taxon>
        <taxon>Ralstonia</taxon>
        <taxon>Ralstonia solanacearum species complex</taxon>
    </lineage>
</organism>
<gene>
    <name evidence="1" type="ordered locus">RSc3433</name>
</gene>
<dbReference type="EnsemblBacteria" id="CAD16930">
    <property type="protein sequence ID" value="CAD16930"/>
    <property type="gene ID" value="RSc3433"/>
</dbReference>
<evidence type="ECO:0000313" key="2">
    <source>
        <dbReference type="Proteomes" id="UP000001436"/>
    </source>
</evidence>
<reference evidence="1 2" key="1">
    <citation type="journal article" date="2002" name="Nature">
        <title>Genome sequence of the plant pathogen Ralstonia solanacearum.</title>
        <authorList>
            <person name="Salanoubat M."/>
            <person name="Genin S."/>
            <person name="Artiguenave F."/>
            <person name="Gouzy J."/>
            <person name="Mangenot S."/>
            <person name="Arlat M."/>
            <person name="Billault A."/>
            <person name="Brottier P."/>
            <person name="Camus J.C."/>
            <person name="Cattolico L."/>
            <person name="Chandler M."/>
            <person name="Choisne N."/>
            <person name="Claudel-Renard C."/>
            <person name="Cunnac S."/>
            <person name="Demange N."/>
            <person name="Gaspin C."/>
            <person name="Lavie M."/>
            <person name="Moisan A."/>
            <person name="Robert C."/>
            <person name="Saurin W."/>
            <person name="Schiex T."/>
            <person name="Siguier P."/>
            <person name="Thebault P."/>
            <person name="Whalen M."/>
            <person name="Wincker P."/>
            <person name="Levy M."/>
            <person name="Weissenbach J."/>
            <person name="Boucher C.A."/>
        </authorList>
    </citation>
    <scope>NUCLEOTIDE SEQUENCE [LARGE SCALE GENOMIC DNA]</scope>
    <source>
        <strain evidence="2">ATCC BAA-1114 / GMI1000</strain>
    </source>
</reference>
<dbReference type="Proteomes" id="UP000001436">
    <property type="component" value="Chromosome"/>
</dbReference>
<name>Q8XTW3_RALN1</name>
<keyword evidence="2" id="KW-1185">Reference proteome</keyword>
<protein>
    <submittedName>
        <fullName evidence="1">Uncharacterized protein</fullName>
    </submittedName>
</protein>
<proteinExistence type="predicted"/>